<evidence type="ECO:0000313" key="1">
    <source>
        <dbReference type="EMBL" id="GMF06265.1"/>
    </source>
</evidence>
<name>A0ACB5UAX8_AMBMO</name>
<evidence type="ECO:0000313" key="2">
    <source>
        <dbReference type="Proteomes" id="UP001165064"/>
    </source>
</evidence>
<keyword evidence="2" id="KW-1185">Reference proteome</keyword>
<reference evidence="1" key="1">
    <citation type="submission" date="2023-04" db="EMBL/GenBank/DDBJ databases">
        <title>Ambrosiozyma monospora NBRC 10751.</title>
        <authorList>
            <person name="Ichikawa N."/>
            <person name="Sato H."/>
            <person name="Tonouchi N."/>
        </authorList>
    </citation>
    <scope>NUCLEOTIDE SEQUENCE</scope>
    <source>
        <strain evidence="1">NBRC 10751</strain>
    </source>
</reference>
<accession>A0ACB5UAX8</accession>
<protein>
    <submittedName>
        <fullName evidence="1">Unnamed protein product</fullName>
    </submittedName>
</protein>
<gene>
    <name evidence="1" type="ORF">Amon02_001262500</name>
</gene>
<comment type="caution">
    <text evidence="1">The sequence shown here is derived from an EMBL/GenBank/DDBJ whole genome shotgun (WGS) entry which is preliminary data.</text>
</comment>
<proteinExistence type="predicted"/>
<dbReference type="Proteomes" id="UP001165064">
    <property type="component" value="Unassembled WGS sequence"/>
</dbReference>
<dbReference type="EMBL" id="BSXS01014997">
    <property type="protein sequence ID" value="GMF06265.1"/>
    <property type="molecule type" value="Genomic_DNA"/>
</dbReference>
<organism evidence="1 2">
    <name type="scientific">Ambrosiozyma monospora</name>
    <name type="common">Yeast</name>
    <name type="synonym">Endomycopsis monosporus</name>
    <dbReference type="NCBI Taxonomy" id="43982"/>
    <lineage>
        <taxon>Eukaryota</taxon>
        <taxon>Fungi</taxon>
        <taxon>Dikarya</taxon>
        <taxon>Ascomycota</taxon>
        <taxon>Saccharomycotina</taxon>
        <taxon>Pichiomycetes</taxon>
        <taxon>Pichiales</taxon>
        <taxon>Pichiaceae</taxon>
        <taxon>Ambrosiozyma</taxon>
    </lineage>
</organism>
<sequence length="245" mass="28627">MANHEFEASMEIWEKLLNTVEKDTKGKPYKLTLKYCTQTEYSKEPCLAAVVTIVDDEILQKMGVLENDRLNDEKEELLMAQKTGGRKNKAITEWIQKITIERGKRQHSVSQFYEQVLTKSLKSNTAFMYVIKADQYIQGNLIPFDVPPTPPVSILDKNEQVSWDTKYTISKITDKNLIAETYRRFVNICLEKLFSRSVPKKYSSADEAVNDRDATSFQRLLRARQRKRSKRSKKMMLLRSKKRKM</sequence>